<dbReference type="PANTHER" id="PTHR46484:SF8">
    <property type="entry name" value="B-CELL RECEPTOR CD22-LIKE-RELATED"/>
    <property type="match status" value="1"/>
</dbReference>
<dbReference type="InterPro" id="IPR036179">
    <property type="entry name" value="Ig-like_dom_sf"/>
</dbReference>
<comment type="subcellular location">
    <subcellularLocation>
        <location evidence="1">Membrane</location>
        <topology evidence="1">Single-pass membrane protein</topology>
    </subcellularLocation>
</comment>
<dbReference type="GO" id="GO:0016020">
    <property type="term" value="C:membrane"/>
    <property type="evidence" value="ECO:0007669"/>
    <property type="project" value="UniProtKB-SubCell"/>
</dbReference>
<dbReference type="InterPro" id="IPR007110">
    <property type="entry name" value="Ig-like_dom"/>
</dbReference>
<protein>
    <recommendedName>
        <fullName evidence="4">Ig-like domain-containing protein</fullName>
    </recommendedName>
</protein>
<dbReference type="Ensembl" id="ENSSLDT00000028047.1">
    <property type="protein sequence ID" value="ENSSLDP00000027212.1"/>
    <property type="gene ID" value="ENSSLDG00000021123.1"/>
</dbReference>
<dbReference type="InterPro" id="IPR013162">
    <property type="entry name" value="CD80_C2-set"/>
</dbReference>
<feature type="domain" description="Ig-like" evidence="4">
    <location>
        <begin position="251"/>
        <end position="334"/>
    </location>
</feature>
<keyword evidence="6" id="KW-1185">Reference proteome</keyword>
<dbReference type="SMART" id="SM00409">
    <property type="entry name" value="IG"/>
    <property type="match status" value="3"/>
</dbReference>
<evidence type="ECO:0000313" key="5">
    <source>
        <dbReference type="Ensembl" id="ENSSLDP00000027212.1"/>
    </source>
</evidence>
<dbReference type="PANTHER" id="PTHR46484">
    <property type="entry name" value="SI:CH211-171H4.5-RELATED"/>
    <property type="match status" value="1"/>
</dbReference>
<name>A0A3B4YCE0_SERLL</name>
<evidence type="ECO:0000256" key="3">
    <source>
        <dbReference type="ARBA" id="ARBA00023157"/>
    </source>
</evidence>
<dbReference type="Proteomes" id="UP000261360">
    <property type="component" value="Unplaced"/>
</dbReference>
<dbReference type="SUPFAM" id="SSF48726">
    <property type="entry name" value="Immunoglobulin"/>
    <property type="match status" value="3"/>
</dbReference>
<evidence type="ECO:0000256" key="2">
    <source>
        <dbReference type="ARBA" id="ARBA00023136"/>
    </source>
</evidence>
<dbReference type="InterPro" id="IPR003599">
    <property type="entry name" value="Ig_sub"/>
</dbReference>
<dbReference type="Pfam" id="PF08205">
    <property type="entry name" value="C2-set_2"/>
    <property type="match status" value="1"/>
</dbReference>
<dbReference type="Gene3D" id="2.60.40.10">
    <property type="entry name" value="Immunoglobulins"/>
    <property type="match status" value="3"/>
</dbReference>
<proteinExistence type="predicted"/>
<keyword evidence="2" id="KW-0472">Membrane</keyword>
<dbReference type="GeneTree" id="ENSGT01150000286924"/>
<dbReference type="AlphaFoldDB" id="A0A3B4YCE0"/>
<evidence type="ECO:0000313" key="6">
    <source>
        <dbReference type="Proteomes" id="UP000261360"/>
    </source>
</evidence>
<evidence type="ECO:0000259" key="4">
    <source>
        <dbReference type="PROSITE" id="PS50835"/>
    </source>
</evidence>
<dbReference type="PROSITE" id="PS50835">
    <property type="entry name" value="IG_LIKE"/>
    <property type="match status" value="2"/>
</dbReference>
<dbReference type="InterPro" id="IPR013783">
    <property type="entry name" value="Ig-like_fold"/>
</dbReference>
<sequence length="386" mass="42952">THSHLVSNCHITTKNTSCMIIFSFINIIETDIGEFMVTLPKTIEVLKGSCVTIPCSFEIPRRFQNNLDNTCKTIWKNKDEVIFTSDNPNLITTKEMTGDLTRKNCTTTFNNMRLDHTNDYYFRLQCDNQLKWNFHDASVNIIVKADPPSPTLTPSTLEETEGTSVRLKCSAPAPCLSQPPTLTWTPGLGDSQETLQENQDKTKVMTSVLTFTASHLHHGKTISCTATYNKQDGSPLSSAHSVLTADISYTPKSTTVSVRPSGPVPEDTNVTLTCTSDAKPAVRNYTWYRADGGQETFIGTGQTLNITASKLTAAFICMAENLLGTGRSNISQIDVQCMAYCVNAKFYKMPYIQICFLAVLHLFDSLANNILFHRLFLTFASLFKLF</sequence>
<evidence type="ECO:0000256" key="1">
    <source>
        <dbReference type="ARBA" id="ARBA00004167"/>
    </source>
</evidence>
<reference evidence="5" key="2">
    <citation type="submission" date="2025-09" db="UniProtKB">
        <authorList>
            <consortium name="Ensembl"/>
        </authorList>
    </citation>
    <scope>IDENTIFICATION</scope>
</reference>
<organism evidence="5 6">
    <name type="scientific">Seriola lalandi dorsalis</name>
    <dbReference type="NCBI Taxonomy" id="1841481"/>
    <lineage>
        <taxon>Eukaryota</taxon>
        <taxon>Metazoa</taxon>
        <taxon>Chordata</taxon>
        <taxon>Craniata</taxon>
        <taxon>Vertebrata</taxon>
        <taxon>Euteleostomi</taxon>
        <taxon>Actinopterygii</taxon>
        <taxon>Neopterygii</taxon>
        <taxon>Teleostei</taxon>
        <taxon>Neoteleostei</taxon>
        <taxon>Acanthomorphata</taxon>
        <taxon>Carangaria</taxon>
        <taxon>Carangiformes</taxon>
        <taxon>Carangidae</taxon>
        <taxon>Seriola</taxon>
    </lineage>
</organism>
<accession>A0A3B4YCE0</accession>
<feature type="domain" description="Ig-like" evidence="4">
    <location>
        <begin position="148"/>
        <end position="244"/>
    </location>
</feature>
<keyword evidence="3" id="KW-1015">Disulfide bond</keyword>
<reference evidence="5" key="1">
    <citation type="submission" date="2025-08" db="UniProtKB">
        <authorList>
            <consortium name="Ensembl"/>
        </authorList>
    </citation>
    <scope>IDENTIFICATION</scope>
</reference>